<feature type="region of interest" description="Disordered" evidence="2">
    <location>
        <begin position="220"/>
        <end position="248"/>
    </location>
</feature>
<feature type="domain" description="G-patch" evidence="3">
    <location>
        <begin position="253"/>
        <end position="273"/>
    </location>
</feature>
<feature type="region of interest" description="Disordered" evidence="2">
    <location>
        <begin position="179"/>
        <end position="205"/>
    </location>
</feature>
<evidence type="ECO:0000313" key="4">
    <source>
        <dbReference type="EMBL" id="KAJ8878026.1"/>
    </source>
</evidence>
<feature type="region of interest" description="Disordered" evidence="2">
    <location>
        <begin position="28"/>
        <end position="66"/>
    </location>
</feature>
<sequence>MRRGGLRHRPVSPEHSCVVAKHIGNSSRREEVCDASKSRHCQHSRDSKKGRIRRPRAHYSAKREGEVGLQLRRGAAEPAPVRSSAVTQGWRKREIFEKAPPTSGIVRHNPHKRKCRNDHVLCPDGKLLFVDALPRKKPFSLEDQVVRDNQGRRRFHGAFTGGFTAGFFNSVGTLEGWTPSTFKSSRAERASRPTQRPEDFMDDEDMEEFGIAPKVLRAKAEYSERGQKRQKPVSSEGPIPGTPVLQQLLQPVRDTVGVKLLRRMGWKPGQGVGPRLTKHEKRLQRLRQRPGAASSDSSDEEGPEELTFAPGDYDSFVCSPKVDCFGIGYSGLDRRPVLSGHVNLFDGPSLVMSEKSRKVSIRGQGNLLHLSFCCEGARVLAQGRRPLPAPVTMEEPADVDAPASSGGSATFQRPSTSSTATNKVLEVLQLQSLPPLQASTSSSGGSSMSSQESCRRQSNLPQPLPTTLPLQESLVTLCECIVWAWSVGMSARSQGAQAESLFAALPAVRMATTPSSFLLALWDGGPLNSGQHRAGCGGVVLVLFAFGVGALEEDDEDIYSREDMSQYDFALDVPSSSDQPSKVRAAASGPSSGVLEGFVAAVTKQLARVARFPPPTLPTDYQPSHHPHTSRFEPTTGPEPVRRRVGTADRAVMVGEEQGESKEQERQHLAEAAARLTESLPAVGSGQFRPFAAQPDKQRRYEQFLTLVKLGETASPYALGRQYRHTAERSERPRRYHEHKRVVLPPHALQADFTGAYHTSHSGLAVHSRGTLYKEVHGRGWEFISSISPQHFLCGGSLLTTRPSLSSPRTSSSPVAAATSYQKLLPPLGIDATRSFVYLKT</sequence>
<dbReference type="PROSITE" id="PS50174">
    <property type="entry name" value="G_PATCH"/>
    <property type="match status" value="1"/>
</dbReference>
<feature type="region of interest" description="Disordered" evidence="2">
    <location>
        <begin position="436"/>
        <end position="460"/>
    </location>
</feature>
<dbReference type="Pfam" id="PF01585">
    <property type="entry name" value="G-patch"/>
    <property type="match status" value="1"/>
</dbReference>
<protein>
    <recommendedName>
        <fullName evidence="3">G-patch domain-containing protein</fullName>
    </recommendedName>
</protein>
<dbReference type="InterPro" id="IPR000467">
    <property type="entry name" value="G_patch_dom"/>
</dbReference>
<evidence type="ECO:0000256" key="1">
    <source>
        <dbReference type="ARBA" id="ARBA00008600"/>
    </source>
</evidence>
<evidence type="ECO:0000313" key="5">
    <source>
        <dbReference type="Proteomes" id="UP001159363"/>
    </source>
</evidence>
<feature type="compositionally biased region" description="Basic residues" evidence="2">
    <location>
        <begin position="276"/>
        <end position="288"/>
    </location>
</feature>
<dbReference type="Pfam" id="PF07713">
    <property type="entry name" value="DUF1604"/>
    <property type="match status" value="1"/>
</dbReference>
<feature type="compositionally biased region" description="Basic residues" evidence="2">
    <location>
        <begin position="50"/>
        <end position="60"/>
    </location>
</feature>
<feature type="region of interest" description="Disordered" evidence="2">
    <location>
        <begin position="614"/>
        <end position="642"/>
    </location>
</feature>
<organism evidence="4 5">
    <name type="scientific">Dryococelus australis</name>
    <dbReference type="NCBI Taxonomy" id="614101"/>
    <lineage>
        <taxon>Eukaryota</taxon>
        <taxon>Metazoa</taxon>
        <taxon>Ecdysozoa</taxon>
        <taxon>Arthropoda</taxon>
        <taxon>Hexapoda</taxon>
        <taxon>Insecta</taxon>
        <taxon>Pterygota</taxon>
        <taxon>Neoptera</taxon>
        <taxon>Polyneoptera</taxon>
        <taxon>Phasmatodea</taxon>
        <taxon>Verophasmatodea</taxon>
        <taxon>Anareolatae</taxon>
        <taxon>Phasmatidae</taxon>
        <taxon>Eurycanthinae</taxon>
        <taxon>Dryococelus</taxon>
    </lineage>
</organism>
<reference evidence="4 5" key="1">
    <citation type="submission" date="2023-02" db="EMBL/GenBank/DDBJ databases">
        <title>LHISI_Scaffold_Assembly.</title>
        <authorList>
            <person name="Stuart O.P."/>
            <person name="Cleave R."/>
            <person name="Magrath M.J.L."/>
            <person name="Mikheyev A.S."/>
        </authorList>
    </citation>
    <scope>NUCLEOTIDE SEQUENCE [LARGE SCALE GENOMIC DNA]</scope>
    <source>
        <strain evidence="4">Daus_M_001</strain>
        <tissue evidence="4">Leg muscle</tissue>
    </source>
</reference>
<keyword evidence="5" id="KW-1185">Reference proteome</keyword>
<dbReference type="PANTHER" id="PTHR13384">
    <property type="entry name" value="G PATCH DOMAIN-CONTAINING PROTEIN 1"/>
    <property type="match status" value="1"/>
</dbReference>
<accession>A0ABQ9H146</accession>
<feature type="compositionally biased region" description="Basic and acidic residues" evidence="2">
    <location>
        <begin position="185"/>
        <end position="199"/>
    </location>
</feature>
<proteinExistence type="inferred from homology"/>
<comment type="similarity">
    <text evidence="1">Belongs to the GPATCH1 family.</text>
</comment>
<evidence type="ECO:0000259" key="3">
    <source>
        <dbReference type="PROSITE" id="PS50174"/>
    </source>
</evidence>
<comment type="caution">
    <text evidence="4">The sequence shown here is derived from an EMBL/GenBank/DDBJ whole genome shotgun (WGS) entry which is preliminary data.</text>
</comment>
<dbReference type="EMBL" id="JARBHB010000008">
    <property type="protein sequence ID" value="KAJ8878026.1"/>
    <property type="molecule type" value="Genomic_DNA"/>
</dbReference>
<dbReference type="Pfam" id="PF26093">
    <property type="entry name" value="HTH_TGH"/>
    <property type="match status" value="1"/>
</dbReference>
<name>A0ABQ9H146_9NEOP</name>
<feature type="compositionally biased region" description="Basic and acidic residues" evidence="2">
    <location>
        <begin position="28"/>
        <end position="49"/>
    </location>
</feature>
<gene>
    <name evidence="4" type="ORF">PR048_022489</name>
</gene>
<feature type="region of interest" description="Disordered" evidence="2">
    <location>
        <begin position="267"/>
        <end position="306"/>
    </location>
</feature>
<dbReference type="PANTHER" id="PTHR13384:SF19">
    <property type="entry name" value="G PATCH DOMAIN-CONTAINING PROTEIN 1"/>
    <property type="match status" value="1"/>
</dbReference>
<feature type="compositionally biased region" description="Polar residues" evidence="2">
    <location>
        <begin position="405"/>
        <end position="418"/>
    </location>
</feature>
<dbReference type="Proteomes" id="UP001159363">
    <property type="component" value="Chromosome 7"/>
</dbReference>
<dbReference type="InterPro" id="IPR011666">
    <property type="entry name" value="DUF1604"/>
</dbReference>
<evidence type="ECO:0000256" key="2">
    <source>
        <dbReference type="SAM" id="MobiDB-lite"/>
    </source>
</evidence>
<feature type="region of interest" description="Disordered" evidence="2">
    <location>
        <begin position="388"/>
        <end position="418"/>
    </location>
</feature>